<protein>
    <submittedName>
        <fullName evidence="2">Uncharacterized protein</fullName>
    </submittedName>
</protein>
<evidence type="ECO:0000256" key="1">
    <source>
        <dbReference type="SAM" id="MobiDB-lite"/>
    </source>
</evidence>
<keyword evidence="3" id="KW-1185">Reference proteome</keyword>
<reference evidence="3" key="1">
    <citation type="submission" date="2017-06" db="EMBL/GenBank/DDBJ databases">
        <title>Genome analysis of Fimbriiglobus ruber SP5, the first member of the order Planctomycetales with confirmed chitinolytic capability.</title>
        <authorList>
            <person name="Ravin N.V."/>
            <person name="Rakitin A.L."/>
            <person name="Ivanova A.A."/>
            <person name="Beletsky A.V."/>
            <person name="Kulichevskaya I.S."/>
            <person name="Mardanov A.V."/>
            <person name="Dedysh S.N."/>
        </authorList>
    </citation>
    <scope>NUCLEOTIDE SEQUENCE [LARGE SCALE GENOMIC DNA]</scope>
    <source>
        <strain evidence="3">SP5</strain>
    </source>
</reference>
<sequence length="131" mass="13854">MTPAGLAAVVGGEVGNLDRVHGRVVAFMGTIISVGKGVDGGVVPQMRIDGWDKGELLSGWVFVHNVDPDRVGRVGDRIRVRGMIVGHGSGTFSLWSDGWNRENDPAPARTPNTPPVSMEPGPRNTASPMKS</sequence>
<organism evidence="2 3">
    <name type="scientific">Fimbriiglobus ruber</name>
    <dbReference type="NCBI Taxonomy" id="1908690"/>
    <lineage>
        <taxon>Bacteria</taxon>
        <taxon>Pseudomonadati</taxon>
        <taxon>Planctomycetota</taxon>
        <taxon>Planctomycetia</taxon>
        <taxon>Gemmatales</taxon>
        <taxon>Gemmataceae</taxon>
        <taxon>Fimbriiglobus</taxon>
    </lineage>
</organism>
<dbReference type="Proteomes" id="UP000214646">
    <property type="component" value="Unassembled WGS sequence"/>
</dbReference>
<evidence type="ECO:0000313" key="3">
    <source>
        <dbReference type="Proteomes" id="UP000214646"/>
    </source>
</evidence>
<name>A0A225DUW2_9BACT</name>
<dbReference type="RefSeq" id="WP_088256755.1">
    <property type="nucleotide sequence ID" value="NZ_NIDE01000009.1"/>
</dbReference>
<gene>
    <name evidence="2" type="ORF">FRUB_05827</name>
</gene>
<dbReference type="AlphaFoldDB" id="A0A225DUW2"/>
<accession>A0A225DUW2</accession>
<dbReference type="EMBL" id="NIDE01000009">
    <property type="protein sequence ID" value="OWK39937.1"/>
    <property type="molecule type" value="Genomic_DNA"/>
</dbReference>
<feature type="region of interest" description="Disordered" evidence="1">
    <location>
        <begin position="95"/>
        <end position="131"/>
    </location>
</feature>
<evidence type="ECO:0000313" key="2">
    <source>
        <dbReference type="EMBL" id="OWK39937.1"/>
    </source>
</evidence>
<proteinExistence type="predicted"/>
<comment type="caution">
    <text evidence="2">The sequence shown here is derived from an EMBL/GenBank/DDBJ whole genome shotgun (WGS) entry which is preliminary data.</text>
</comment>